<evidence type="ECO:0000313" key="2">
    <source>
        <dbReference type="EMBL" id="GAA3379222.1"/>
    </source>
</evidence>
<name>A0ABP6SKJ1_9ACTN</name>
<dbReference type="RefSeq" id="WP_345045119.1">
    <property type="nucleotide sequence ID" value="NZ_BAAAYL010000001.1"/>
</dbReference>
<keyword evidence="3" id="KW-1185">Reference proteome</keyword>
<keyword evidence="1" id="KW-0472">Membrane</keyword>
<reference evidence="3" key="1">
    <citation type="journal article" date="2019" name="Int. J. Syst. Evol. Microbiol.">
        <title>The Global Catalogue of Microorganisms (GCM) 10K type strain sequencing project: providing services to taxonomists for standard genome sequencing and annotation.</title>
        <authorList>
            <consortium name="The Broad Institute Genomics Platform"/>
            <consortium name="The Broad Institute Genome Sequencing Center for Infectious Disease"/>
            <person name="Wu L."/>
            <person name="Ma J."/>
        </authorList>
    </citation>
    <scope>NUCLEOTIDE SEQUENCE [LARGE SCALE GENOMIC DNA]</scope>
    <source>
        <strain evidence="3">JCM 9651</strain>
    </source>
</reference>
<protein>
    <recommendedName>
        <fullName evidence="4">ABC transporter permease</fullName>
    </recommendedName>
</protein>
<evidence type="ECO:0008006" key="4">
    <source>
        <dbReference type="Google" id="ProtNLM"/>
    </source>
</evidence>
<keyword evidence="1" id="KW-1133">Transmembrane helix</keyword>
<keyword evidence="1" id="KW-0812">Transmembrane</keyword>
<feature type="transmembrane region" description="Helical" evidence="1">
    <location>
        <begin position="116"/>
        <end position="137"/>
    </location>
</feature>
<accession>A0ABP6SKJ1</accession>
<evidence type="ECO:0000313" key="3">
    <source>
        <dbReference type="Proteomes" id="UP001499990"/>
    </source>
</evidence>
<dbReference type="Proteomes" id="UP001499990">
    <property type="component" value="Unassembled WGS sequence"/>
</dbReference>
<comment type="caution">
    <text evidence="2">The sequence shown here is derived from an EMBL/GenBank/DDBJ whole genome shotgun (WGS) entry which is preliminary data.</text>
</comment>
<feature type="transmembrane region" description="Helical" evidence="1">
    <location>
        <begin position="172"/>
        <end position="193"/>
    </location>
</feature>
<feature type="transmembrane region" description="Helical" evidence="1">
    <location>
        <begin position="87"/>
        <end position="109"/>
    </location>
</feature>
<organism evidence="2 3">
    <name type="scientific">Streptomyces sannanensis</name>
    <dbReference type="NCBI Taxonomy" id="285536"/>
    <lineage>
        <taxon>Bacteria</taxon>
        <taxon>Bacillati</taxon>
        <taxon>Actinomycetota</taxon>
        <taxon>Actinomycetes</taxon>
        <taxon>Kitasatosporales</taxon>
        <taxon>Streptomycetaceae</taxon>
        <taxon>Streptomyces</taxon>
    </lineage>
</organism>
<proteinExistence type="predicted"/>
<gene>
    <name evidence="2" type="ORF">GCM10020367_61920</name>
</gene>
<sequence length="198" mass="20131">MHQSAPGQSLVARVDDGGAADVARLGDQQCDHAPHRRPRRQGPLTALTLAAGTVAVLGSLLAGRIVLPGSGFTSGPGQPLLCLADGPTLRAAVGSALYLALIALLGLGISVAVRDSAAAIGVALGLIYLFPVAIRMVSDPDWQRRLFQISPMNAGPAVQATIDPSGWPIGPWAGLGVLAAWAAAALLCGGPVLRMRDA</sequence>
<evidence type="ECO:0000256" key="1">
    <source>
        <dbReference type="SAM" id="Phobius"/>
    </source>
</evidence>
<dbReference type="EMBL" id="BAAAYL010000001">
    <property type="protein sequence ID" value="GAA3379222.1"/>
    <property type="molecule type" value="Genomic_DNA"/>
</dbReference>
<feature type="transmembrane region" description="Helical" evidence="1">
    <location>
        <begin position="44"/>
        <end position="67"/>
    </location>
</feature>